<accession>A0A9N9P638</accession>
<proteinExistence type="predicted"/>
<keyword evidence="2" id="KW-1185">Reference proteome</keyword>
<organism evidence="1 2">
    <name type="scientific">Dentiscutata erythropus</name>
    <dbReference type="NCBI Taxonomy" id="1348616"/>
    <lineage>
        <taxon>Eukaryota</taxon>
        <taxon>Fungi</taxon>
        <taxon>Fungi incertae sedis</taxon>
        <taxon>Mucoromycota</taxon>
        <taxon>Glomeromycotina</taxon>
        <taxon>Glomeromycetes</taxon>
        <taxon>Diversisporales</taxon>
        <taxon>Gigasporaceae</taxon>
        <taxon>Dentiscutata</taxon>
    </lineage>
</organism>
<comment type="caution">
    <text evidence="1">The sequence shown here is derived from an EMBL/GenBank/DDBJ whole genome shotgun (WGS) entry which is preliminary data.</text>
</comment>
<dbReference type="OrthoDB" id="10459742at2759"/>
<name>A0A9N9P638_9GLOM</name>
<dbReference type="EMBL" id="CAJVPY010029173">
    <property type="protein sequence ID" value="CAG8793846.1"/>
    <property type="molecule type" value="Genomic_DNA"/>
</dbReference>
<evidence type="ECO:0000313" key="1">
    <source>
        <dbReference type="EMBL" id="CAG8793846.1"/>
    </source>
</evidence>
<dbReference type="Proteomes" id="UP000789405">
    <property type="component" value="Unassembled WGS sequence"/>
</dbReference>
<protein>
    <submittedName>
        <fullName evidence="1">633_t:CDS:1</fullName>
    </submittedName>
</protein>
<evidence type="ECO:0000313" key="2">
    <source>
        <dbReference type="Proteomes" id="UP000789405"/>
    </source>
</evidence>
<gene>
    <name evidence="1" type="ORF">DERYTH_LOCUS21955</name>
</gene>
<dbReference type="AlphaFoldDB" id="A0A9N9P638"/>
<reference evidence="1" key="1">
    <citation type="submission" date="2021-06" db="EMBL/GenBank/DDBJ databases">
        <authorList>
            <person name="Kallberg Y."/>
            <person name="Tangrot J."/>
            <person name="Rosling A."/>
        </authorList>
    </citation>
    <scope>NUCLEOTIDE SEQUENCE</scope>
    <source>
        <strain evidence="1">MA453B</strain>
    </source>
</reference>
<sequence length="126" mass="14596">MSESKELKINEFTKEKYIKMTNKTKQMPIENELLNSLNIKIDTINESVVGLFEYILQRLADFDKRIQDLEEANLNRIASHSAGLDECSNLKTTSDEPNSIHIDEFLENLNKRIQNLEMTNLNPNNP</sequence>